<keyword evidence="10" id="KW-1185">Reference proteome</keyword>
<comment type="function">
    <text evidence="7">Component of the mitochondrial ribosome (mitoribosome), a dedicated translation machinery responsible for the synthesis of mitochondrial genome-encoded proteins, including at least some of the essential transmembrane subunits of the mitochondrial respiratory chain. The mitoribosomes are attached to the mitochondrial inner membrane and translation products are cotranslationally integrated into the membrane.</text>
</comment>
<dbReference type="Gene3D" id="3.30.1390.20">
    <property type="entry name" value="Ribosomal protein L30, ferredoxin-like fold domain"/>
    <property type="match status" value="1"/>
</dbReference>
<name>A0AA35J6E5_SACK1</name>
<dbReference type="PANTHER" id="PTHR15892">
    <property type="entry name" value="MITOCHONDRIAL RIBOSOMAL PROTEIN L30"/>
    <property type="match status" value="1"/>
</dbReference>
<evidence type="ECO:0000256" key="5">
    <source>
        <dbReference type="ARBA" id="ARBA00023274"/>
    </source>
</evidence>
<keyword evidence="3" id="KW-0689">Ribosomal protein</keyword>
<dbReference type="EMBL" id="OX365908">
    <property type="protein sequence ID" value="CAI4048907.1"/>
    <property type="molecule type" value="Genomic_DNA"/>
</dbReference>
<keyword evidence="5" id="KW-0687">Ribonucleoprotein</keyword>
<dbReference type="AlphaFoldDB" id="A0AA35J6E5"/>
<comment type="subcellular location">
    <subcellularLocation>
        <location evidence="1">Mitochondrion</location>
    </subcellularLocation>
</comment>
<evidence type="ECO:0000256" key="4">
    <source>
        <dbReference type="ARBA" id="ARBA00023128"/>
    </source>
</evidence>
<dbReference type="GeneID" id="80926436"/>
<evidence type="ECO:0000256" key="6">
    <source>
        <dbReference type="ARBA" id="ARBA00035281"/>
    </source>
</evidence>
<dbReference type="InterPro" id="IPR005996">
    <property type="entry name" value="Ribosomal_uL30_bac-type"/>
</dbReference>
<dbReference type="NCBIfam" id="TIGR01308">
    <property type="entry name" value="rpmD_bact"/>
    <property type="match status" value="1"/>
</dbReference>
<evidence type="ECO:0000256" key="2">
    <source>
        <dbReference type="ARBA" id="ARBA00007594"/>
    </source>
</evidence>
<evidence type="ECO:0000256" key="7">
    <source>
        <dbReference type="ARBA" id="ARBA00037226"/>
    </source>
</evidence>
<dbReference type="Pfam" id="PF00327">
    <property type="entry name" value="Ribosomal_L30"/>
    <property type="match status" value="1"/>
</dbReference>
<dbReference type="InterPro" id="IPR016082">
    <property type="entry name" value="Ribosomal_uL30_ferredoxin-like"/>
</dbReference>
<evidence type="ECO:0000313" key="9">
    <source>
        <dbReference type="EMBL" id="CAI4048907.1"/>
    </source>
</evidence>
<comment type="similarity">
    <text evidence="2">Belongs to the universal ribosomal protein uL30 family.</text>
</comment>
<feature type="domain" description="Large ribosomal subunit protein uL30-like ferredoxin-like fold" evidence="8">
    <location>
        <begin position="4"/>
        <end position="54"/>
    </location>
</feature>
<organism evidence="9 10">
    <name type="scientific">Saccharomyces kudriavzevii (strain ATCC MYA-4449 / AS 2.2408 / CBS 8840 / NBRC 1802 / NCYC 2889)</name>
    <name type="common">Yeast</name>
    <dbReference type="NCBI Taxonomy" id="226230"/>
    <lineage>
        <taxon>Eukaryota</taxon>
        <taxon>Fungi</taxon>
        <taxon>Dikarya</taxon>
        <taxon>Ascomycota</taxon>
        <taxon>Saccharomycotina</taxon>
        <taxon>Saccharomycetes</taxon>
        <taxon>Saccharomycetales</taxon>
        <taxon>Saccharomycetaceae</taxon>
        <taxon>Saccharomyces</taxon>
    </lineage>
</organism>
<reference evidence="9" key="1">
    <citation type="submission" date="2022-10" db="EMBL/GenBank/DDBJ databases">
        <authorList>
            <person name="Byrne P K."/>
        </authorList>
    </citation>
    <scope>NUCLEOTIDE SEQUENCE</scope>
    <source>
        <strain evidence="9">IFO1802</strain>
    </source>
</reference>
<keyword evidence="4" id="KW-0496">Mitochondrion</keyword>
<dbReference type="CDD" id="cd01658">
    <property type="entry name" value="Ribosomal_L30"/>
    <property type="match status" value="1"/>
</dbReference>
<sequence>MVFYKITLNRSLIGMPHTTKSIVKSLGLGKRGSIAYKRVNPAIAGSLAKVKELIMIEVTEHELTSTQQRELRKSNPGFVVEKRATLWSNQK</sequence>
<accession>A0AA35J6E5</accession>
<protein>
    <recommendedName>
        <fullName evidence="6">Large ribosomal subunit protein uL30m</fullName>
    </recommendedName>
</protein>
<evidence type="ECO:0000259" key="8">
    <source>
        <dbReference type="Pfam" id="PF00327"/>
    </source>
</evidence>
<dbReference type="GO" id="GO:0006412">
    <property type="term" value="P:translation"/>
    <property type="evidence" value="ECO:0007669"/>
    <property type="project" value="InterPro"/>
</dbReference>
<dbReference type="GO" id="GO:0005739">
    <property type="term" value="C:mitochondrion"/>
    <property type="evidence" value="ECO:0007669"/>
    <property type="project" value="UniProtKB-SubCell"/>
</dbReference>
<dbReference type="Proteomes" id="UP001162087">
    <property type="component" value="Chromosome 13"/>
</dbReference>
<evidence type="ECO:0000256" key="1">
    <source>
        <dbReference type="ARBA" id="ARBA00004173"/>
    </source>
</evidence>
<evidence type="ECO:0000313" key="10">
    <source>
        <dbReference type="Proteomes" id="UP001162087"/>
    </source>
</evidence>
<evidence type="ECO:0000256" key="3">
    <source>
        <dbReference type="ARBA" id="ARBA00022980"/>
    </source>
</evidence>
<dbReference type="InterPro" id="IPR036919">
    <property type="entry name" value="Ribo_uL30_ferredoxin-like_sf"/>
</dbReference>
<dbReference type="RefSeq" id="XP_056084445.1">
    <property type="nucleotide sequence ID" value="XM_056230536.1"/>
</dbReference>
<gene>
    <name evidence="9" type="primary">SKDI13G4170</name>
    <name evidence="9" type="ORF">SKDI_13G4170</name>
</gene>
<dbReference type="FunFam" id="3.30.1390.20:FF:000010">
    <property type="entry name" value="Large subunit ribosomal protein L30"/>
    <property type="match status" value="1"/>
</dbReference>
<dbReference type="GO" id="GO:0003735">
    <property type="term" value="F:structural constituent of ribosome"/>
    <property type="evidence" value="ECO:0007669"/>
    <property type="project" value="InterPro"/>
</dbReference>
<proteinExistence type="inferred from homology"/>
<dbReference type="PANTHER" id="PTHR15892:SF2">
    <property type="entry name" value="LARGE RIBOSOMAL SUBUNIT PROTEIN UL30M"/>
    <property type="match status" value="1"/>
</dbReference>
<dbReference type="SUPFAM" id="SSF55129">
    <property type="entry name" value="Ribosomal protein L30p/L7e"/>
    <property type="match status" value="1"/>
</dbReference>
<dbReference type="GO" id="GO:0015934">
    <property type="term" value="C:large ribosomal subunit"/>
    <property type="evidence" value="ECO:0007669"/>
    <property type="project" value="InterPro"/>
</dbReference>